<proteinExistence type="predicted"/>
<keyword evidence="2" id="KW-1185">Reference proteome</keyword>
<evidence type="ECO:0000313" key="1">
    <source>
        <dbReference type="EnsemblMetazoa" id="XP_012060580.1"/>
    </source>
</evidence>
<dbReference type="STRING" id="12957.A0A158NSS2"/>
<name>A0A158NSS2_ATTCE</name>
<dbReference type="EMBL" id="ADTU01025056">
    <property type="status" value="NOT_ANNOTATED_CDS"/>
    <property type="molecule type" value="Genomic_DNA"/>
</dbReference>
<dbReference type="eggNOG" id="ENOG502RJUQ">
    <property type="taxonomic scope" value="Eukaryota"/>
</dbReference>
<dbReference type="EnsemblMetazoa" id="XM_012205190.1">
    <property type="protein sequence ID" value="XP_012060580.1"/>
    <property type="gene ID" value="LOC105623814"/>
</dbReference>
<gene>
    <name evidence="1" type="primary">105623814</name>
</gene>
<dbReference type="InParanoid" id="A0A158NSS2"/>
<evidence type="ECO:0000313" key="2">
    <source>
        <dbReference type="Proteomes" id="UP000005205"/>
    </source>
</evidence>
<dbReference type="Proteomes" id="UP000005205">
    <property type="component" value="Unassembled WGS sequence"/>
</dbReference>
<dbReference type="KEGG" id="acep:105623814"/>
<accession>A0A158NSS2</accession>
<evidence type="ECO:0008006" key="3">
    <source>
        <dbReference type="Google" id="ProtNLM"/>
    </source>
</evidence>
<reference evidence="1" key="2">
    <citation type="submission" date="2016-04" db="UniProtKB">
        <authorList>
            <consortium name="EnsemblMetazoa"/>
        </authorList>
    </citation>
    <scope>IDENTIFICATION</scope>
</reference>
<dbReference type="EMBL" id="ADTU01025055">
    <property type="status" value="NOT_ANNOTATED_CDS"/>
    <property type="molecule type" value="Genomic_DNA"/>
</dbReference>
<protein>
    <recommendedName>
        <fullName evidence="3">RAP domain-containing protein</fullName>
    </recommendedName>
</protein>
<sequence>MNRTLKGLLRLCPITRNWTVLSNYIVPLQMIQKVSRVYSTSLTDYTQLEDCISSVEKNYVFTNIKSYKSMEILEKVAKNCTNMTVHDAIDIIFTLFKASKNMDEDLQNIKQHIGFICLCEVLNRNIRFMKTNEVINCLKMLTHFKIPANCVLTQSLLQMIRANVNEISLQDIISIIVILKKMDSTPLRDALLIALPVVFEAQLPTKLDPDNIFMLTQSLRLISENSINNSKIQNIILKSLQKFEKDLNIQRAWSIFCSLCSASYPSPMTFELLFNIQKILISDAKQLSIQEIITALHKLVLVAARNKEYGCMFYNEALVDAFVNSALSAEIYFDSSIYLLKCLNELNYAHIPFLEYLAAKCFEQPNLLKDASYFRVSIFLEGLINADYKPVFWDIIRDAILANKMENKIFNRSMIKFALHLIALDCYSPNLISKVFSQIIKTNNPMKDIHMRELLLLYQSVKTLYPMYNGPWPSQDILEYAVNIHGTLLSPIFPKFSLKTALELALGGPQYIHNNLRTKLGHYIDHVVVMRKGGYPVAVNTITSNVTNMTYIEDIQTPSESQMILIFNLPEAAYAMNSQRLKSTWSLKIKSVEALIKTNAIAVNSTSWMKLPEYERLPYLMRAIRLKCEDNSLMK</sequence>
<organism evidence="1 2">
    <name type="scientific">Atta cephalotes</name>
    <name type="common">Leafcutter ant</name>
    <dbReference type="NCBI Taxonomy" id="12957"/>
    <lineage>
        <taxon>Eukaryota</taxon>
        <taxon>Metazoa</taxon>
        <taxon>Ecdysozoa</taxon>
        <taxon>Arthropoda</taxon>
        <taxon>Hexapoda</taxon>
        <taxon>Insecta</taxon>
        <taxon>Pterygota</taxon>
        <taxon>Neoptera</taxon>
        <taxon>Endopterygota</taxon>
        <taxon>Hymenoptera</taxon>
        <taxon>Apocrita</taxon>
        <taxon>Aculeata</taxon>
        <taxon>Formicoidea</taxon>
        <taxon>Formicidae</taxon>
        <taxon>Myrmicinae</taxon>
        <taxon>Atta</taxon>
    </lineage>
</organism>
<reference evidence="2" key="1">
    <citation type="journal article" date="2011" name="PLoS Genet.">
        <title>The genome sequence of the leaf-cutter ant Atta cephalotes reveals insights into its obligate symbiotic lifestyle.</title>
        <authorList>
            <person name="Suen G."/>
            <person name="Teiling C."/>
            <person name="Li L."/>
            <person name="Holt C."/>
            <person name="Abouheif E."/>
            <person name="Bornberg-Bauer E."/>
            <person name="Bouffard P."/>
            <person name="Caldera E.J."/>
            <person name="Cash E."/>
            <person name="Cavanaugh A."/>
            <person name="Denas O."/>
            <person name="Elhaik E."/>
            <person name="Fave M.J."/>
            <person name="Gadau J."/>
            <person name="Gibson J.D."/>
            <person name="Graur D."/>
            <person name="Grubbs K.J."/>
            <person name="Hagen D.E."/>
            <person name="Harkins T.T."/>
            <person name="Helmkampf M."/>
            <person name="Hu H."/>
            <person name="Johnson B.R."/>
            <person name="Kim J."/>
            <person name="Marsh S.E."/>
            <person name="Moeller J.A."/>
            <person name="Munoz-Torres M.C."/>
            <person name="Murphy M.C."/>
            <person name="Naughton M.C."/>
            <person name="Nigam S."/>
            <person name="Overson R."/>
            <person name="Rajakumar R."/>
            <person name="Reese J.T."/>
            <person name="Scott J.J."/>
            <person name="Smith C.R."/>
            <person name="Tao S."/>
            <person name="Tsutsui N.D."/>
            <person name="Viljakainen L."/>
            <person name="Wissler L."/>
            <person name="Yandell M.D."/>
            <person name="Zimmer F."/>
            <person name="Taylor J."/>
            <person name="Slater S.C."/>
            <person name="Clifton S.W."/>
            <person name="Warren W.C."/>
            <person name="Elsik C.G."/>
            <person name="Smith C.D."/>
            <person name="Weinstock G.M."/>
            <person name="Gerardo N.M."/>
            <person name="Currie C.R."/>
        </authorList>
    </citation>
    <scope>NUCLEOTIDE SEQUENCE [LARGE SCALE GENOMIC DNA]</scope>
</reference>
<dbReference type="AlphaFoldDB" id="A0A158NSS2"/>
<dbReference type="OrthoDB" id="443524at2759"/>